<sequence>MPCLAPFILAYSSHLAAQHFALYWCNNIFLHQYNAQKKIIDSMLSMVNFHDYVIVYRPFIVLFYCLTVRKKSTRGLFMKHLRLFKYVDAIVREGSVRRAADKLHITASALDRRIQDLEDELGASIFERHPRGMRLSAAGEVFLVYVRRHLSDMQRLRSEIDSLNGLRRGQVSLAVSPALAREFIPRIINNFRAQYPGVSFAVNVAKHADAIRALLAFEVDLVVIVAPPRHPDVIDLAISEQPLVATMDSQHPLANKELLRFSDCVQYPLVIPAPGLTSREMLESALHSVASEIQIAAETNSYEIMRGMLQNSENIGFVISTGTPKLQTNEQIVYKAISALDIRPVPLVCAQLKSRGISVAAARFSNCIAEELNEISI</sequence>
<dbReference type="Proteomes" id="UP001195965">
    <property type="component" value="Chromosome"/>
</dbReference>
<evidence type="ECO:0000313" key="1">
    <source>
        <dbReference type="EMBL" id="XRI72995.1"/>
    </source>
</evidence>
<gene>
    <name evidence="1" type="ORF">HHS34_011155</name>
</gene>
<proteinExistence type="predicted"/>
<dbReference type="EMBL" id="CP127526">
    <property type="protein sequence ID" value="XRI72995.1"/>
    <property type="molecule type" value="Genomic_DNA"/>
</dbReference>
<accession>A0ACD5HDB8</accession>
<keyword evidence="2" id="KW-1185">Reference proteome</keyword>
<evidence type="ECO:0000313" key="2">
    <source>
        <dbReference type="Proteomes" id="UP001195965"/>
    </source>
</evidence>
<name>A0ACD5HDB8_9PROT</name>
<organism evidence="1 2">
    <name type="scientific">Acidithiobacillus montserratensis</name>
    <dbReference type="NCBI Taxonomy" id="2729135"/>
    <lineage>
        <taxon>Bacteria</taxon>
        <taxon>Pseudomonadati</taxon>
        <taxon>Pseudomonadota</taxon>
        <taxon>Acidithiobacillia</taxon>
        <taxon>Acidithiobacillales</taxon>
        <taxon>Acidithiobacillaceae</taxon>
        <taxon>Acidithiobacillus</taxon>
    </lineage>
</organism>
<reference evidence="1 2" key="1">
    <citation type="journal article" date="2021" name="ISME J.">
        <title>Genomic evolution of the class Acidithiobacillia: deep-branching Proteobacteria living in extreme acidic conditions.</title>
        <authorList>
            <person name="Moya-Beltran A."/>
            <person name="Beard S."/>
            <person name="Rojas-Villalobos C."/>
            <person name="Issotta F."/>
            <person name="Gallardo Y."/>
            <person name="Ulloa R."/>
            <person name="Giaveno A."/>
            <person name="Degli Esposti M."/>
            <person name="Johnson D.B."/>
            <person name="Quatrini R."/>
        </authorList>
    </citation>
    <scope>NUCLEOTIDE SEQUENCE [LARGE SCALE GENOMIC DNA]</scope>
    <source>
        <strain evidence="1 2">GG1-14</strain>
    </source>
</reference>
<protein>
    <submittedName>
        <fullName evidence="1">LysR family transcriptional regulator</fullName>
    </submittedName>
</protein>